<evidence type="ECO:0000313" key="14">
    <source>
        <dbReference type="WBParaSite" id="L893_g849.t1"/>
    </source>
</evidence>
<feature type="disulfide bond" evidence="9">
    <location>
        <begin position="94"/>
        <end position="140"/>
    </location>
</feature>
<dbReference type="SMART" id="SM01330">
    <property type="entry name" value="Frizzled"/>
    <property type="match status" value="1"/>
</dbReference>
<comment type="similarity">
    <text evidence="2">Belongs to the G-protein coupled receptor Fz/Smo family.</text>
</comment>
<dbReference type="PROSITE" id="PS50038">
    <property type="entry name" value="FZ"/>
    <property type="match status" value="1"/>
</dbReference>
<sequence length="637" mass="71697">MRSVNLRTLSSTGRSQATKRSLVVGYCPPCDQFVYTASSKTHYSRDPRAPLILILLASLSAGMTWRIFALLVLSLLATHAHSKKICEPITIALCKGIGYNMTSYPNFQGHDRQTEAGLEVHQFFPLVEVKCYAHLKFFLCSLYTPICQDNYDEMVLPCREVCQEAKSRCEPLMRANNFLWPESLDCDRLPKMSDQATTGTVCAAPPDTPTPAIDTSVPSNNDHYPSVSIDAIDSPKQCDCRCKHPFLKAIGMDMKIGNVSDCAYSCHATMKDKETQQSVNSWIGFWSISCLLFSALTVLTFLIEMDRFQYPERPIFFLALCQMMVAIGFLLRYLSGHEAVACDGLLIRGGDQGSNLCMLVFMLTYYFGMASWVWWVVLSLAWMLAAASKWSNEAIANLSPYFHLFAWGLPALKTSLVILFDAVDGDPFSGICYVGNTNTEYLNMFVIGPLLVYFIVGVLFLFIGFLNLWKIRSLMRKQRGSNNTEKLTQLMSKIGIFTVLYMVVAVFVLVVLFYEQQYRPLWEQSKMCSCAASNDHAPFESKITTSFAFIKTAAMLVVGWMTSGIWILSKKTAHSWQRFFCCGQVHAAGTQINYQEAVGTLPHLPYHQNECNTPLMFQTTLRHCPPLHSGQLYPEKV</sequence>
<evidence type="ECO:0000259" key="11">
    <source>
        <dbReference type="PROSITE" id="PS50038"/>
    </source>
</evidence>
<feature type="transmembrane region" description="Helical" evidence="10">
    <location>
        <begin position="315"/>
        <end position="334"/>
    </location>
</feature>
<organism evidence="13 14">
    <name type="scientific">Steinernema glaseri</name>
    <dbReference type="NCBI Taxonomy" id="37863"/>
    <lineage>
        <taxon>Eukaryota</taxon>
        <taxon>Metazoa</taxon>
        <taxon>Ecdysozoa</taxon>
        <taxon>Nematoda</taxon>
        <taxon>Chromadorea</taxon>
        <taxon>Rhabditida</taxon>
        <taxon>Tylenchina</taxon>
        <taxon>Panagrolaimomorpha</taxon>
        <taxon>Strongyloidoidea</taxon>
        <taxon>Steinernematidae</taxon>
        <taxon>Steinernema</taxon>
    </lineage>
</organism>
<dbReference type="GO" id="GO:0035567">
    <property type="term" value="P:non-canonical Wnt signaling pathway"/>
    <property type="evidence" value="ECO:0007669"/>
    <property type="project" value="TreeGrafter"/>
</dbReference>
<dbReference type="PRINTS" id="PR00489">
    <property type="entry name" value="FRIZZLED"/>
</dbReference>
<evidence type="ECO:0000256" key="4">
    <source>
        <dbReference type="ARBA" id="ARBA00022692"/>
    </source>
</evidence>
<dbReference type="AlphaFoldDB" id="A0A1I8AQR7"/>
<feature type="domain" description="G-protein coupled receptors family 2 profile 2" evidence="12">
    <location>
        <begin position="277"/>
        <end position="570"/>
    </location>
</feature>
<feature type="transmembrane region" description="Helical" evidence="10">
    <location>
        <begin position="282"/>
        <end position="303"/>
    </location>
</feature>
<feature type="transmembrane region" description="Helical" evidence="10">
    <location>
        <begin position="365"/>
        <end position="386"/>
    </location>
</feature>
<evidence type="ECO:0000256" key="1">
    <source>
        <dbReference type="ARBA" id="ARBA00004141"/>
    </source>
</evidence>
<dbReference type="PANTHER" id="PTHR11309">
    <property type="entry name" value="FRIZZLED"/>
    <property type="match status" value="1"/>
</dbReference>
<feature type="disulfide bond" evidence="9">
    <location>
        <begin position="86"/>
        <end position="147"/>
    </location>
</feature>
<evidence type="ECO:0000256" key="8">
    <source>
        <dbReference type="ARBA" id="ARBA00023170"/>
    </source>
</evidence>
<dbReference type="PROSITE" id="PS50261">
    <property type="entry name" value="G_PROTEIN_RECEP_F2_4"/>
    <property type="match status" value="1"/>
</dbReference>
<dbReference type="InterPro" id="IPR000539">
    <property type="entry name" value="Frizzled/Smoothened_7TM"/>
</dbReference>
<evidence type="ECO:0000313" key="13">
    <source>
        <dbReference type="Proteomes" id="UP000095287"/>
    </source>
</evidence>
<dbReference type="InterPro" id="IPR020067">
    <property type="entry name" value="Frizzled_dom"/>
</dbReference>
<feature type="transmembrane region" description="Helical" evidence="10">
    <location>
        <begin position="548"/>
        <end position="568"/>
    </location>
</feature>
<keyword evidence="8" id="KW-0675">Receptor</keyword>
<evidence type="ECO:0000256" key="3">
    <source>
        <dbReference type="ARBA" id="ARBA00022473"/>
    </source>
</evidence>
<dbReference type="GO" id="GO:0042813">
    <property type="term" value="F:Wnt receptor activity"/>
    <property type="evidence" value="ECO:0007669"/>
    <property type="project" value="TreeGrafter"/>
</dbReference>
<feature type="transmembrane region" description="Helical" evidence="10">
    <location>
        <begin position="450"/>
        <end position="469"/>
    </location>
</feature>
<proteinExistence type="inferred from homology"/>
<dbReference type="SMART" id="SM00063">
    <property type="entry name" value="FRI"/>
    <property type="match status" value="1"/>
</dbReference>
<dbReference type="Gene3D" id="1.10.2000.10">
    <property type="entry name" value="Frizzled cysteine-rich domain"/>
    <property type="match status" value="1"/>
</dbReference>
<feature type="transmembrane region" description="Helical" evidence="10">
    <location>
        <begin position="490"/>
        <end position="514"/>
    </location>
</feature>
<keyword evidence="7 9" id="KW-1015">Disulfide bond</keyword>
<comment type="caution">
    <text evidence="9">Lacks conserved residue(s) required for the propagation of feature annotation.</text>
</comment>
<evidence type="ECO:0000256" key="9">
    <source>
        <dbReference type="PROSITE-ProRule" id="PRU00090"/>
    </source>
</evidence>
<dbReference type="InterPro" id="IPR017981">
    <property type="entry name" value="GPCR_2-like_7TM"/>
</dbReference>
<keyword evidence="5 10" id="KW-1133">Transmembrane helix</keyword>
<dbReference type="GO" id="GO:0005886">
    <property type="term" value="C:plasma membrane"/>
    <property type="evidence" value="ECO:0007669"/>
    <property type="project" value="TreeGrafter"/>
</dbReference>
<keyword evidence="4 10" id="KW-0812">Transmembrane</keyword>
<evidence type="ECO:0000256" key="6">
    <source>
        <dbReference type="ARBA" id="ARBA00023136"/>
    </source>
</evidence>
<evidence type="ECO:0000256" key="2">
    <source>
        <dbReference type="ARBA" id="ARBA00008077"/>
    </source>
</evidence>
<dbReference type="Proteomes" id="UP000095287">
    <property type="component" value="Unplaced"/>
</dbReference>
<evidence type="ECO:0000256" key="10">
    <source>
        <dbReference type="SAM" id="Phobius"/>
    </source>
</evidence>
<dbReference type="Pfam" id="PF01392">
    <property type="entry name" value="Fz"/>
    <property type="match status" value="1"/>
</dbReference>
<dbReference type="WBParaSite" id="L893_g849.t1">
    <property type="protein sequence ID" value="L893_g849.t1"/>
    <property type="gene ID" value="L893_g849"/>
</dbReference>
<name>A0A1I8AQR7_9BILA</name>
<dbReference type="Gene3D" id="1.20.1070.10">
    <property type="entry name" value="Rhodopsin 7-helix transmembrane proteins"/>
    <property type="match status" value="1"/>
</dbReference>
<dbReference type="InterPro" id="IPR036790">
    <property type="entry name" value="Frizzled_dom_sf"/>
</dbReference>
<feature type="domain" description="FZ" evidence="11">
    <location>
        <begin position="81"/>
        <end position="205"/>
    </location>
</feature>
<keyword evidence="13" id="KW-1185">Reference proteome</keyword>
<dbReference type="Pfam" id="PF01534">
    <property type="entry name" value="Frizzled"/>
    <property type="match status" value="1"/>
</dbReference>
<accession>A0A1I8AQR7</accession>
<feature type="disulfide bond" evidence="9">
    <location>
        <begin position="131"/>
        <end position="169"/>
    </location>
</feature>
<evidence type="ECO:0000256" key="7">
    <source>
        <dbReference type="ARBA" id="ARBA00023157"/>
    </source>
</evidence>
<dbReference type="InterPro" id="IPR015526">
    <property type="entry name" value="Frizzled/SFRP"/>
</dbReference>
<dbReference type="GO" id="GO:0017147">
    <property type="term" value="F:Wnt-protein binding"/>
    <property type="evidence" value="ECO:0007669"/>
    <property type="project" value="TreeGrafter"/>
</dbReference>
<feature type="transmembrane region" description="Helical" evidence="10">
    <location>
        <begin position="51"/>
        <end position="77"/>
    </location>
</feature>
<keyword evidence="6 10" id="KW-0472">Membrane</keyword>
<dbReference type="PANTHER" id="PTHR11309:SF126">
    <property type="entry name" value="FRIZZLED-2"/>
    <property type="match status" value="1"/>
</dbReference>
<comment type="subcellular location">
    <subcellularLocation>
        <location evidence="1">Membrane</location>
        <topology evidence="1">Multi-pass membrane protein</topology>
    </subcellularLocation>
</comment>
<keyword evidence="3" id="KW-0217">Developmental protein</keyword>
<feature type="disulfide bond" evidence="9">
    <location>
        <begin position="162"/>
        <end position="186"/>
    </location>
</feature>
<evidence type="ECO:0000256" key="5">
    <source>
        <dbReference type="ARBA" id="ARBA00022989"/>
    </source>
</evidence>
<protein>
    <submittedName>
        <fullName evidence="14">Frizzled-4</fullName>
    </submittedName>
</protein>
<dbReference type="SUPFAM" id="SSF63501">
    <property type="entry name" value="Frizzled cysteine-rich domain"/>
    <property type="match status" value="1"/>
</dbReference>
<evidence type="ECO:0000259" key="12">
    <source>
        <dbReference type="PROSITE" id="PS50261"/>
    </source>
</evidence>
<dbReference type="GO" id="GO:0060070">
    <property type="term" value="P:canonical Wnt signaling pathway"/>
    <property type="evidence" value="ECO:0007669"/>
    <property type="project" value="TreeGrafter"/>
</dbReference>
<reference evidence="14" key="1">
    <citation type="submission" date="2016-11" db="UniProtKB">
        <authorList>
            <consortium name="WormBaseParasite"/>
        </authorList>
    </citation>
    <scope>IDENTIFICATION</scope>
</reference>